<evidence type="ECO:0000313" key="3">
    <source>
        <dbReference type="Proteomes" id="UP000010433"/>
    </source>
</evidence>
<dbReference type="AlphaFoldDB" id="L1NKB2"/>
<dbReference type="OrthoDB" id="1081401at2"/>
<evidence type="ECO:0000313" key="2">
    <source>
        <dbReference type="EMBL" id="EKY03793.1"/>
    </source>
</evidence>
<accession>L1NKB2</accession>
<sequence length="288" mass="31588">MKQLLHYVSICLLATLFFSACEKVNLEEDGQAATDEANLILRLVTPKPTFSTQGTLEKNNSASSELINIAKVCSRIDCALFKGSKKMKRITQTTTEKHFGQLAMSVSEGKYTVVIIAHNGEGAATISSPQKIKFPHNKVTDTYSFCGEVTVEEKTEKTLTLLQTVAVVSLHITEKLPVEAAQIELKYTGGSSTLDAKNGVGCVKSRQTETREITDKMHTSPSQIKIYTFPRTDQSALMVTATVLNKADHIMTTKEFTDIEVQTGSTSILTSRLFPDFIDADAPPFTLL</sequence>
<feature type="chain" id="PRO_5003954723" description="Fimbrillin-A associated anchor protein Mfa1 and Mfa2" evidence="1">
    <location>
        <begin position="21"/>
        <end position="288"/>
    </location>
</feature>
<keyword evidence="3" id="KW-1185">Reference proteome</keyword>
<proteinExistence type="predicted"/>
<evidence type="ECO:0008006" key="4">
    <source>
        <dbReference type="Google" id="ProtNLM"/>
    </source>
</evidence>
<evidence type="ECO:0000256" key="1">
    <source>
        <dbReference type="SAM" id="SignalP"/>
    </source>
</evidence>
<dbReference type="STRING" id="1127699.HMPREF9151_00217"/>
<feature type="signal peptide" evidence="1">
    <location>
        <begin position="1"/>
        <end position="20"/>
    </location>
</feature>
<keyword evidence="1" id="KW-0732">Signal</keyword>
<dbReference type="PATRIC" id="fig|1127699.3.peg.193"/>
<dbReference type="RefSeq" id="WP_009163345.1">
    <property type="nucleotide sequence ID" value="NZ_KB291013.1"/>
</dbReference>
<dbReference type="PROSITE" id="PS51257">
    <property type="entry name" value="PROKAR_LIPOPROTEIN"/>
    <property type="match status" value="1"/>
</dbReference>
<organism evidence="2 3">
    <name type="scientific">Hoylesella saccharolytica F0055</name>
    <dbReference type="NCBI Taxonomy" id="1127699"/>
    <lineage>
        <taxon>Bacteria</taxon>
        <taxon>Pseudomonadati</taxon>
        <taxon>Bacteroidota</taxon>
        <taxon>Bacteroidia</taxon>
        <taxon>Bacteroidales</taxon>
        <taxon>Prevotellaceae</taxon>
        <taxon>Hoylesella</taxon>
    </lineage>
</organism>
<comment type="caution">
    <text evidence="2">The sequence shown here is derived from an EMBL/GenBank/DDBJ whole genome shotgun (WGS) entry which is preliminary data.</text>
</comment>
<gene>
    <name evidence="2" type="ORF">HMPREF9151_00217</name>
</gene>
<dbReference type="Proteomes" id="UP000010433">
    <property type="component" value="Unassembled WGS sequence"/>
</dbReference>
<reference evidence="2 3" key="1">
    <citation type="submission" date="2012-05" db="EMBL/GenBank/DDBJ databases">
        <authorList>
            <person name="Weinstock G."/>
            <person name="Sodergren E."/>
            <person name="Lobos E.A."/>
            <person name="Fulton L."/>
            <person name="Fulton R."/>
            <person name="Courtney L."/>
            <person name="Fronick C."/>
            <person name="O'Laughlin M."/>
            <person name="Godfrey J."/>
            <person name="Wilson R.M."/>
            <person name="Miner T."/>
            <person name="Farmer C."/>
            <person name="Delehaunty K."/>
            <person name="Cordes M."/>
            <person name="Minx P."/>
            <person name="Tomlinson C."/>
            <person name="Chen J."/>
            <person name="Wollam A."/>
            <person name="Pepin K.H."/>
            <person name="Bhonagiri V."/>
            <person name="Zhang X."/>
            <person name="Suruliraj S."/>
            <person name="Warren W."/>
            <person name="Mitreva M."/>
            <person name="Mardis E.R."/>
            <person name="Wilson R.K."/>
        </authorList>
    </citation>
    <scope>NUCLEOTIDE SEQUENCE [LARGE SCALE GENOMIC DNA]</scope>
    <source>
        <strain evidence="2 3">F0055</strain>
    </source>
</reference>
<protein>
    <recommendedName>
        <fullName evidence="4">Fimbrillin-A associated anchor protein Mfa1 and Mfa2</fullName>
    </recommendedName>
</protein>
<dbReference type="EMBL" id="AMEP01000024">
    <property type="protein sequence ID" value="EKY03793.1"/>
    <property type="molecule type" value="Genomic_DNA"/>
</dbReference>
<dbReference type="HOGENOM" id="CLU_083303_0_0_10"/>
<name>L1NKB2_9BACT</name>